<keyword evidence="9" id="KW-1185">Reference proteome</keyword>
<evidence type="ECO:0000256" key="3">
    <source>
        <dbReference type="ARBA" id="ARBA00022692"/>
    </source>
</evidence>
<gene>
    <name evidence="8" type="ORF">GCM10023231_33140</name>
</gene>
<keyword evidence="5 7" id="KW-0472">Membrane</keyword>
<dbReference type="InterPro" id="IPR022357">
    <property type="entry name" value="MIP_CS"/>
</dbReference>
<dbReference type="PANTHER" id="PTHR45724:SF27">
    <property type="entry name" value="AQUAPORIN NIP2-1-RELATED"/>
    <property type="match status" value="1"/>
</dbReference>
<dbReference type="InterPro" id="IPR000425">
    <property type="entry name" value="MIP"/>
</dbReference>
<dbReference type="Gene3D" id="1.20.1080.10">
    <property type="entry name" value="Glycerol uptake facilitator protein"/>
    <property type="match status" value="1"/>
</dbReference>
<dbReference type="PRINTS" id="PR00783">
    <property type="entry name" value="MINTRINSICP"/>
</dbReference>
<dbReference type="SUPFAM" id="SSF81338">
    <property type="entry name" value="Aquaporin-like"/>
    <property type="match status" value="1"/>
</dbReference>
<feature type="transmembrane region" description="Helical" evidence="7">
    <location>
        <begin position="50"/>
        <end position="72"/>
    </location>
</feature>
<reference evidence="9" key="1">
    <citation type="journal article" date="2019" name="Int. J. Syst. Evol. Microbiol.">
        <title>The Global Catalogue of Microorganisms (GCM) 10K type strain sequencing project: providing services to taxonomists for standard genome sequencing and annotation.</title>
        <authorList>
            <consortium name="The Broad Institute Genomics Platform"/>
            <consortium name="The Broad Institute Genome Sequencing Center for Infectious Disease"/>
            <person name="Wu L."/>
            <person name="Ma J."/>
        </authorList>
    </citation>
    <scope>NUCLEOTIDE SEQUENCE [LARGE SCALE GENOMIC DNA]</scope>
    <source>
        <strain evidence="9">JCM 18200</strain>
    </source>
</reference>
<evidence type="ECO:0000256" key="1">
    <source>
        <dbReference type="ARBA" id="ARBA00004141"/>
    </source>
</evidence>
<dbReference type="Proteomes" id="UP001501411">
    <property type="component" value="Unassembled WGS sequence"/>
</dbReference>
<accession>A0ABP9BXV9</accession>
<feature type="transmembrane region" description="Helical" evidence="7">
    <location>
        <begin position="21"/>
        <end position="38"/>
    </location>
</feature>
<comment type="subcellular location">
    <subcellularLocation>
        <location evidence="1">Membrane</location>
        <topology evidence="1">Multi-pass membrane protein</topology>
    </subcellularLocation>
</comment>
<feature type="transmembrane region" description="Helical" evidence="7">
    <location>
        <begin position="204"/>
        <end position="225"/>
    </location>
</feature>
<dbReference type="EMBL" id="BAABIQ010000042">
    <property type="protein sequence ID" value="GAA4801697.1"/>
    <property type="molecule type" value="Genomic_DNA"/>
</dbReference>
<comment type="caution">
    <text evidence="8">The sequence shown here is derived from an EMBL/GenBank/DDBJ whole genome shotgun (WGS) entry which is preliminary data.</text>
</comment>
<dbReference type="RefSeq" id="WP_345233371.1">
    <property type="nucleotide sequence ID" value="NZ_BAABIQ010000042.1"/>
</dbReference>
<evidence type="ECO:0000313" key="8">
    <source>
        <dbReference type="EMBL" id="GAA4801697.1"/>
    </source>
</evidence>
<name>A0ABP9BXV9_9SPHI</name>
<evidence type="ECO:0000256" key="2">
    <source>
        <dbReference type="ARBA" id="ARBA00022448"/>
    </source>
</evidence>
<evidence type="ECO:0000256" key="4">
    <source>
        <dbReference type="ARBA" id="ARBA00022989"/>
    </source>
</evidence>
<dbReference type="InterPro" id="IPR034294">
    <property type="entry name" value="Aquaporin_transptr"/>
</dbReference>
<protein>
    <submittedName>
        <fullName evidence="8">Aquaporin</fullName>
    </submittedName>
</protein>
<feature type="transmembrane region" description="Helical" evidence="7">
    <location>
        <begin position="160"/>
        <end position="184"/>
    </location>
</feature>
<evidence type="ECO:0000256" key="5">
    <source>
        <dbReference type="ARBA" id="ARBA00023136"/>
    </source>
</evidence>
<evidence type="ECO:0000256" key="7">
    <source>
        <dbReference type="SAM" id="Phobius"/>
    </source>
</evidence>
<comment type="similarity">
    <text evidence="6">Belongs to the MIP/aquaporin (TC 1.A.8) family.</text>
</comment>
<keyword evidence="3 6" id="KW-0812">Transmembrane</keyword>
<organism evidence="8 9">
    <name type="scientific">Olivibacter ginsenosidimutans</name>
    <dbReference type="NCBI Taxonomy" id="1176537"/>
    <lineage>
        <taxon>Bacteria</taxon>
        <taxon>Pseudomonadati</taxon>
        <taxon>Bacteroidota</taxon>
        <taxon>Sphingobacteriia</taxon>
        <taxon>Sphingobacteriales</taxon>
        <taxon>Sphingobacteriaceae</taxon>
        <taxon>Olivibacter</taxon>
    </lineage>
</organism>
<keyword evidence="4 7" id="KW-1133">Transmembrane helix</keyword>
<evidence type="ECO:0000313" key="9">
    <source>
        <dbReference type="Proteomes" id="UP001501411"/>
    </source>
</evidence>
<feature type="transmembrane region" description="Helical" evidence="7">
    <location>
        <begin position="134"/>
        <end position="153"/>
    </location>
</feature>
<dbReference type="InterPro" id="IPR023271">
    <property type="entry name" value="Aquaporin-like"/>
</dbReference>
<proteinExistence type="inferred from homology"/>
<keyword evidence="2 6" id="KW-0813">Transport</keyword>
<dbReference type="PROSITE" id="PS00221">
    <property type="entry name" value="MIP"/>
    <property type="match status" value="1"/>
</dbReference>
<dbReference type="Pfam" id="PF00230">
    <property type="entry name" value="MIP"/>
    <property type="match status" value="1"/>
</dbReference>
<evidence type="ECO:0000256" key="6">
    <source>
        <dbReference type="RuleBase" id="RU000477"/>
    </source>
</evidence>
<sequence>MKTKNRPITKTKTFTKAILGEFIATFILVFCGTGAIIIDQQTQGGVTHVGVAMTFGLVVMCLIYAFGTISGAHMNPAVSIAFVLARRLQKGQLLRYIGSQLFGAFVASITLKLLFPSNLVLGATLPHGSAMQSFLLEIILTFFLMLTVLHLVYQKFSVESGLIGVVVGAVVGLEALFAGPISGASMNPARSFGPAVVSGQLGDLWIYLLAPTLGAALAVPVARFFHPKQDTPSESVYEPILEEELR</sequence>
<feature type="transmembrane region" description="Helical" evidence="7">
    <location>
        <begin position="93"/>
        <end position="114"/>
    </location>
</feature>
<dbReference type="PANTHER" id="PTHR45724">
    <property type="entry name" value="AQUAPORIN NIP2-1"/>
    <property type="match status" value="1"/>
</dbReference>